<accession>A0A4C2DZE5</accession>
<reference evidence="1 2" key="1">
    <citation type="submission" date="2019-01" db="EMBL/GenBank/DDBJ databases">
        <title>Draft Genome Sequencing of Zygosaccharomyces mellis Ca-7.</title>
        <authorList>
            <person name="Shiwa Y."/>
            <person name="Kanesaki Y."/>
            <person name="Ishige T."/>
            <person name="Mura K."/>
            <person name="Hori T."/>
            <person name="Tamura T."/>
        </authorList>
    </citation>
    <scope>NUCLEOTIDE SEQUENCE [LARGE SCALE GENOMIC DNA]</scope>
    <source>
        <strain evidence="1 2">Ca-7</strain>
    </source>
</reference>
<dbReference type="EMBL" id="BIMX01000001">
    <property type="protein sequence ID" value="GCE97320.1"/>
    <property type="molecule type" value="Genomic_DNA"/>
</dbReference>
<evidence type="ECO:0000313" key="2">
    <source>
        <dbReference type="Proteomes" id="UP000301737"/>
    </source>
</evidence>
<gene>
    <name evidence="1" type="ORF">ZYGM_004875</name>
</gene>
<dbReference type="Pfam" id="PF17649">
    <property type="entry name" value="VPS38"/>
    <property type="match status" value="1"/>
</dbReference>
<evidence type="ECO:0000313" key="1">
    <source>
        <dbReference type="EMBL" id="GCE97320.1"/>
    </source>
</evidence>
<protein>
    <submittedName>
        <fullName evidence="1">Uncharacterized protein</fullName>
    </submittedName>
</protein>
<dbReference type="InterPro" id="IPR040939">
    <property type="entry name" value="Vps38"/>
</dbReference>
<proteinExistence type="predicted"/>
<keyword evidence="2" id="KW-1185">Reference proteome</keyword>
<name>A0A4C2DZE5_9SACH</name>
<organism evidence="1 2">
    <name type="scientific">Zygosaccharomyces mellis</name>
    <dbReference type="NCBI Taxonomy" id="42258"/>
    <lineage>
        <taxon>Eukaryota</taxon>
        <taxon>Fungi</taxon>
        <taxon>Dikarya</taxon>
        <taxon>Ascomycota</taxon>
        <taxon>Saccharomycotina</taxon>
        <taxon>Saccharomycetes</taxon>
        <taxon>Saccharomycetales</taxon>
        <taxon>Saccharomycetaceae</taxon>
        <taxon>Zygosaccharomyces</taxon>
    </lineage>
</organism>
<sequence>MGTYLLKRRLRHVRSLKIRNLFVGQKNSQELIWFPSYFIVIENDRGQTLYVSELQHGSLYSVQFNELPLQNSPLTHFTLRLVAEFPRWLSSLSDERLWFDFRTYKVDLNQVKHINPDDIMETSNTLILELVDGEYVLPNISTLAAPNASINPHKRSTSSIKIKRSFTFNSILKLNKILEYTSQVKEESRQISDKVERQIEDKHKTHQWLITHLKDYNHQLQLRVQKKQSDLQKVSSFVERFSESEENDSKPHPLNDYYGNTYPNLIQSRNVLENLRAKKLAQLIEAFQATDLFRARSGFVTLDRVLPNSSSSLYDRLTLDLLNKEELLKIAITGSEVTKRKTSTCLGYYTLFYFDDKQHHSTIYG</sequence>
<dbReference type="GO" id="GO:0034272">
    <property type="term" value="C:phosphatidylinositol 3-kinase complex, class III, type II"/>
    <property type="evidence" value="ECO:0007669"/>
    <property type="project" value="InterPro"/>
</dbReference>
<dbReference type="AlphaFoldDB" id="A0A4C2DZE5"/>
<dbReference type="Proteomes" id="UP000301737">
    <property type="component" value="Unassembled WGS sequence"/>
</dbReference>
<dbReference type="OrthoDB" id="4069826at2759"/>
<comment type="caution">
    <text evidence="1">The sequence shown here is derived from an EMBL/GenBank/DDBJ whole genome shotgun (WGS) entry which is preliminary data.</text>
</comment>